<dbReference type="HAMAP" id="MF_01208">
    <property type="entry name" value="PyrE"/>
    <property type="match status" value="1"/>
</dbReference>
<evidence type="ECO:0000259" key="9">
    <source>
        <dbReference type="Pfam" id="PF00156"/>
    </source>
</evidence>
<dbReference type="InterPro" id="IPR023031">
    <property type="entry name" value="OPRT"/>
</dbReference>
<feature type="domain" description="Phosphoribosyltransferase" evidence="9">
    <location>
        <begin position="75"/>
        <end position="168"/>
    </location>
</feature>
<dbReference type="Proteomes" id="UP000521943">
    <property type="component" value="Unassembled WGS sequence"/>
</dbReference>
<dbReference type="UniPathway" id="UPA00070">
    <property type="reaction ID" value="UER00119"/>
</dbReference>
<evidence type="ECO:0000256" key="7">
    <source>
        <dbReference type="ARBA" id="ARBA00022679"/>
    </source>
</evidence>
<name>A0A8H6HVR8_9AGAR</name>
<dbReference type="CDD" id="cd06223">
    <property type="entry name" value="PRTases_typeI"/>
    <property type="match status" value="1"/>
</dbReference>
<dbReference type="NCBIfam" id="TIGR00336">
    <property type="entry name" value="pyrE"/>
    <property type="match status" value="1"/>
</dbReference>
<dbReference type="InterPro" id="IPR000836">
    <property type="entry name" value="PRTase_dom"/>
</dbReference>
<evidence type="ECO:0000313" key="10">
    <source>
        <dbReference type="EMBL" id="KAF6753775.1"/>
    </source>
</evidence>
<reference evidence="10 11" key="1">
    <citation type="submission" date="2020-07" db="EMBL/GenBank/DDBJ databases">
        <title>Comparative genomics of pyrophilous fungi reveals a link between fire events and developmental genes.</title>
        <authorList>
            <consortium name="DOE Joint Genome Institute"/>
            <person name="Steindorff A.S."/>
            <person name="Carver A."/>
            <person name="Calhoun S."/>
            <person name="Stillman K."/>
            <person name="Liu H."/>
            <person name="Lipzen A."/>
            <person name="Pangilinan J."/>
            <person name="Labutti K."/>
            <person name="Bruns T.D."/>
            <person name="Grigoriev I.V."/>
        </authorList>
    </citation>
    <scope>NUCLEOTIDE SEQUENCE [LARGE SCALE GENOMIC DNA]</scope>
    <source>
        <strain evidence="10 11">CBS 144469</strain>
    </source>
</reference>
<dbReference type="GO" id="GO:0006207">
    <property type="term" value="P:'de novo' pyrimidine nucleobase biosynthetic process"/>
    <property type="evidence" value="ECO:0007669"/>
    <property type="project" value="TreeGrafter"/>
</dbReference>
<keyword evidence="8" id="KW-0665">Pyrimidine biosynthesis</keyword>
<evidence type="ECO:0000313" key="11">
    <source>
        <dbReference type="Proteomes" id="UP000521943"/>
    </source>
</evidence>
<dbReference type="PANTHER" id="PTHR46683">
    <property type="entry name" value="OROTATE PHOSPHORIBOSYLTRANSFERASE 1-RELATED"/>
    <property type="match status" value="1"/>
</dbReference>
<dbReference type="GO" id="GO:0044205">
    <property type="term" value="P:'de novo' UMP biosynthetic process"/>
    <property type="evidence" value="ECO:0007669"/>
    <property type="project" value="UniProtKB-UniPathway"/>
</dbReference>
<evidence type="ECO:0000256" key="3">
    <source>
        <dbReference type="ARBA" id="ARBA00006340"/>
    </source>
</evidence>
<dbReference type="InterPro" id="IPR004467">
    <property type="entry name" value="Or_phspho_trans_dom"/>
</dbReference>
<evidence type="ECO:0000256" key="5">
    <source>
        <dbReference type="ARBA" id="ARBA00011971"/>
    </source>
</evidence>
<comment type="caution">
    <text evidence="10">The sequence shown here is derived from an EMBL/GenBank/DDBJ whole genome shotgun (WGS) entry which is preliminary data.</text>
</comment>
<comment type="function">
    <text evidence="1">Catalyzes the transfer of a ribosyl phosphate group from 5-phosphoribose 1-diphosphate to orotate, leading to the formation of orotidine monophosphate (OMP).</text>
</comment>
<proteinExistence type="inferred from homology"/>
<accession>A0A8H6HVR8</accession>
<keyword evidence="11" id="KW-1185">Reference proteome</keyword>
<dbReference type="OrthoDB" id="5553476at2759"/>
<keyword evidence="7 10" id="KW-0808">Transferase</keyword>
<dbReference type="GO" id="GO:0004588">
    <property type="term" value="F:orotate phosphoribosyltransferase activity"/>
    <property type="evidence" value="ECO:0007669"/>
    <property type="project" value="UniProtKB-EC"/>
</dbReference>
<comment type="subunit">
    <text evidence="4">Homodimer.</text>
</comment>
<gene>
    <name evidence="10" type="ORF">DFP72DRAFT_1170809</name>
</gene>
<evidence type="ECO:0000256" key="6">
    <source>
        <dbReference type="ARBA" id="ARBA00022676"/>
    </source>
</evidence>
<comment type="pathway">
    <text evidence="2">Pyrimidine metabolism; UMP biosynthesis via de novo pathway; UMP from orotate: step 1/2.</text>
</comment>
<sequence length="228" mass="24566">MSSPSESLQSYQSELIEHAMSVEALKFGLFTLKSGRQSPYFFNAGLLSTGPILSKLATAYAQTIANAIASGTIPQFDVLFGPAYKGIPFAATTAVALYTQHNISVGFSYDRKEVKDHGEGGKMVGVDVKGKKVLILDDVMTAGKAVRGSIETIEGHGGEVIGVIQALNREEVGQDGVSSTVKELEGLIGEGRVLSILKMRDLMAWLEKNGEVENLSKMQAYWDQYGLK</sequence>
<dbReference type="SUPFAM" id="SSF53271">
    <property type="entry name" value="PRTase-like"/>
    <property type="match status" value="1"/>
</dbReference>
<dbReference type="Gene3D" id="3.40.50.2020">
    <property type="match status" value="1"/>
</dbReference>
<dbReference type="AlphaFoldDB" id="A0A8H6HVR8"/>
<dbReference type="EMBL" id="JACGCI010000038">
    <property type="protein sequence ID" value="KAF6753775.1"/>
    <property type="molecule type" value="Genomic_DNA"/>
</dbReference>
<dbReference type="InterPro" id="IPR029057">
    <property type="entry name" value="PRTase-like"/>
</dbReference>
<dbReference type="GO" id="GO:0005737">
    <property type="term" value="C:cytoplasm"/>
    <property type="evidence" value="ECO:0007669"/>
    <property type="project" value="TreeGrafter"/>
</dbReference>
<evidence type="ECO:0000256" key="4">
    <source>
        <dbReference type="ARBA" id="ARBA00011738"/>
    </source>
</evidence>
<evidence type="ECO:0000256" key="2">
    <source>
        <dbReference type="ARBA" id="ARBA00004889"/>
    </source>
</evidence>
<evidence type="ECO:0000256" key="8">
    <source>
        <dbReference type="ARBA" id="ARBA00022975"/>
    </source>
</evidence>
<dbReference type="PANTHER" id="PTHR46683:SF1">
    <property type="entry name" value="OROTATE PHOSPHORIBOSYLTRANSFERASE 1-RELATED"/>
    <property type="match status" value="1"/>
</dbReference>
<comment type="similarity">
    <text evidence="3">Belongs to the purine/pyrimidine phosphoribosyltransferase family. PyrE subfamily.</text>
</comment>
<protein>
    <recommendedName>
        <fullName evidence="5">orotate phosphoribosyltransferase</fullName>
        <ecNumber evidence="5">2.4.2.10</ecNumber>
    </recommendedName>
</protein>
<dbReference type="EC" id="2.4.2.10" evidence="5"/>
<dbReference type="GO" id="GO:0046132">
    <property type="term" value="P:pyrimidine ribonucleoside biosynthetic process"/>
    <property type="evidence" value="ECO:0007669"/>
    <property type="project" value="TreeGrafter"/>
</dbReference>
<dbReference type="Pfam" id="PF00156">
    <property type="entry name" value="Pribosyltran"/>
    <property type="match status" value="1"/>
</dbReference>
<evidence type="ECO:0000256" key="1">
    <source>
        <dbReference type="ARBA" id="ARBA00003769"/>
    </source>
</evidence>
<organism evidence="10 11">
    <name type="scientific">Ephemerocybe angulata</name>
    <dbReference type="NCBI Taxonomy" id="980116"/>
    <lineage>
        <taxon>Eukaryota</taxon>
        <taxon>Fungi</taxon>
        <taxon>Dikarya</taxon>
        <taxon>Basidiomycota</taxon>
        <taxon>Agaricomycotina</taxon>
        <taxon>Agaricomycetes</taxon>
        <taxon>Agaricomycetidae</taxon>
        <taxon>Agaricales</taxon>
        <taxon>Agaricineae</taxon>
        <taxon>Psathyrellaceae</taxon>
        <taxon>Ephemerocybe</taxon>
    </lineage>
</organism>
<keyword evidence="6 10" id="KW-0328">Glycosyltransferase</keyword>